<gene>
    <name evidence="3" type="ORF">J8273_1897</name>
</gene>
<dbReference type="EMBL" id="JAHDYR010000005">
    <property type="protein sequence ID" value="KAG9396850.1"/>
    <property type="molecule type" value="Genomic_DNA"/>
</dbReference>
<comment type="caution">
    <text evidence="3">The sequence shown here is derived from an EMBL/GenBank/DDBJ whole genome shotgun (WGS) entry which is preliminary data.</text>
</comment>
<sequence length="2151" mass="225050">MSSKEGSEPTDALSIAITSNIRMHIVEFYQAQHLTVEISPKKKPKFDADAALQLLSYRSNPAFVSIFNTILDVSQSTSLPQLVQRLLSLSPHYSQAACISHGKQYIPRDIPEDALTFDSILDDLEIAEGPQQTVAAAFTSAVIADLLLIITMFAKEDILVDAVDTIIDYAVNAPPMSGPKTPSVCLILEDQTTPQLAAVLGSLSFLAYGDVVTAISEACDSSRAATLAVYVQPHAEDDLVGESLVEHLNMLAAGLDKSAKNTQPHHRAGCLGLTGLVSAYKALATEESEAESVDQKLAAILPSLTSLAKDPEAYPEAAAAVAAMTLDASDDPGLFKRIAKALPKAKKPASMWYAARLALAPTHAVWMGAGLWLPGDMASTHIPGTLSDAVELTRPTALTSEKPHPHSGPLVAVLATVLSQAKDRTLSKVPIDQIMVDLIVDVAMIVSADPAVELTMVVARLLGSDGVALVAGARLARHILETEPVPSTFLVASPSSSEAVATHATASPSAPLPAFTFSGPTPSIADPNAVRSLLAAVAKTLSTASFGATVGGAASVSDPGPVLAFDEARDLVSEYNDMPAPPTDGSTAEVVEQPELLAVELVKSLHLLPLPCDSAPLLRAAQPTSSVITTASKAMTVPHADVWTEFIKSVRTITHDKTQPDETRSALVDSVTHQLLVATAPALVGVHAIISDWAMDTPVLTPLTVAAIHRMDAALLTVMTSVDPAARRVALGCSAAVDAVLGVAGSSGMFATLGTAALPELAAALVDDLTNVVPTLEIETDSCISITSLIESPDYTIQAAAALALSLPHDDSPTVAELVMYGLTKPTEFMAAPLLCIFASAATGCDGVTLPPAASLLDADTTPGPTWRSIFDRSVCDMWPTLITSTEEPTRSCAHVAVRLLGPSRLALDTALDLAGDPPAVSKGKKSSKKKPVSTPGPAILATVLQATSVSPLKPEDQEATALVQSCYAAVLSHILPLVSPTAPEPVFAALRLGFNTAFRFIKAGGMPRLDTAPLEPLLSTIAAIPPQPVVTKALCALLSLGISQDVIGPESVPTLSAVMNSSRVTAALMNSKAITSAILGQLDDVSADVVLALLTGVANAAPLVTDPALIAKILIRSSSPTEDVIAVAAVGAIISSLRKSTGYAEDSAPVLPPQAGPALVAGLLATVVFVSEQKKAVITKPVEFADGLFTALAAAKCSLAAATARYISPNASNLEKALTAFPTPDFPIEFGVLIDRMDIDSVAKAVATIGAKPSAVAVIKDDRDAMLAALAPIMSNRPSHLLSLGIAVLEGRLGPLHFLFTHILTHSDAKTAFLPALLHQLALVSPEPDVQDEYAAIDRTNPLSLDETMTGRVFVDLVLDTDPDIQTLWLPAVQTQLGTVVSEAEVSWSTVASLLPVIAACPHRESEPAVLHMLHRAIESEVAETIIESISDTVADLGDLVSPLPAMALAHHPALTVRTAAARALRSHRDKTWPSAPGLPAALLMDALGGSLPAVSAAQLAMMRVEQLTDVTQPANAAVSLALVVAALALDLECSVTSFAAPRGVVAVALADCCLALIDLLDACDASSTALEALEVQAEVIVAKPASPVTPLGNSAKSVAHVIGTVLSEAVASLVLEEKSTLVFESIKLALESSVETANRAGLIVLDALLAHLPAAHALVSTVLAKPDLFSLPEAGVVLYAAALSVEDEEVVECGPSHTIECVKSYLSDLPDLPKIVLPLSPAGGSDTESVTESECSPSMSSSEADLSAVEPTPAAVSDKPNLAEPDRTSDADSESEAEHDHDHETDKEEKPAEPSPAEPLPEPTRAAPPALTTAGPRTAPVLESPITSKSPVPADTVPVRHYPGAATGESVSVAATVVIHDDSIIDSDSDFDVEGVMAQAGVLCPTPTHAWGKAESEAPLPPLRAESVATQHSGRWSPDLFEDPVAVRSHTMPHQPSSASGRPSARDLLMGETVPYGPVRVDTPPTRPMTSLPRSHNFGLTRPRPLDQTRSPTASVKGPERSDSSYAIDTPPIPLRSILEHGEYRKFLDSFLASINQAGTTELQAALSFYVSVHEYTQMRNVARAAVRASVIVERFLAPNAWEPLPAGTEQAKQVYNDTVRQFHRNSEQPPVRLFQKAQDSAIAALRELYPAFVRSRHYSALIKSIRSR</sequence>
<organism evidence="3 4">
    <name type="scientific">Carpediemonas membranifera</name>
    <dbReference type="NCBI Taxonomy" id="201153"/>
    <lineage>
        <taxon>Eukaryota</taxon>
        <taxon>Metamonada</taxon>
        <taxon>Carpediemonas-like organisms</taxon>
        <taxon>Carpediemonas</taxon>
    </lineage>
</organism>
<feature type="compositionally biased region" description="Low complexity" evidence="1">
    <location>
        <begin position="1805"/>
        <end position="1822"/>
    </location>
</feature>
<dbReference type="Pfam" id="PF00615">
    <property type="entry name" value="RGS"/>
    <property type="match status" value="1"/>
</dbReference>
<dbReference type="Gene3D" id="1.10.167.10">
    <property type="entry name" value="Regulator of G-protein Signalling 4, domain 2"/>
    <property type="match status" value="1"/>
</dbReference>
<evidence type="ECO:0000313" key="4">
    <source>
        <dbReference type="Proteomes" id="UP000717585"/>
    </source>
</evidence>
<feature type="region of interest" description="Disordered" evidence="1">
    <location>
        <begin position="1957"/>
        <end position="2011"/>
    </location>
</feature>
<keyword evidence="4" id="KW-1185">Reference proteome</keyword>
<proteinExistence type="predicted"/>
<dbReference type="SUPFAM" id="SSF48097">
    <property type="entry name" value="Regulator of G-protein signaling, RGS"/>
    <property type="match status" value="1"/>
</dbReference>
<feature type="domain" description="RGS" evidence="2">
    <location>
        <begin position="2016"/>
        <end position="2145"/>
    </location>
</feature>
<name>A0A8J6EBC7_9EUKA</name>
<feature type="region of interest" description="Disordered" evidence="1">
    <location>
        <begin position="1719"/>
        <end position="1837"/>
    </location>
</feature>
<feature type="compositionally biased region" description="Basic and acidic residues" evidence="1">
    <location>
        <begin position="1766"/>
        <end position="1794"/>
    </location>
</feature>
<dbReference type="Proteomes" id="UP000717585">
    <property type="component" value="Unassembled WGS sequence"/>
</dbReference>
<evidence type="ECO:0000256" key="1">
    <source>
        <dbReference type="SAM" id="MobiDB-lite"/>
    </source>
</evidence>
<feature type="compositionally biased region" description="Low complexity" evidence="1">
    <location>
        <begin position="1732"/>
        <end position="1745"/>
    </location>
</feature>
<dbReference type="InterPro" id="IPR016137">
    <property type="entry name" value="RGS"/>
</dbReference>
<evidence type="ECO:0000259" key="2">
    <source>
        <dbReference type="PROSITE" id="PS50132"/>
    </source>
</evidence>
<feature type="compositionally biased region" description="Pro residues" evidence="1">
    <location>
        <begin position="1795"/>
        <end position="1804"/>
    </location>
</feature>
<reference evidence="3" key="1">
    <citation type="submission" date="2021-05" db="EMBL/GenBank/DDBJ databases">
        <title>A free-living protist that lacks canonical eukaryotic 1 DNA replication and segregation systems.</title>
        <authorList>
            <person name="Salas-Leiva D.E."/>
            <person name="Tromer E.C."/>
            <person name="Curtis B.A."/>
            <person name="Jerlstrom-Hultqvist J."/>
            <person name="Kolisko M."/>
            <person name="Yi Z."/>
            <person name="Salas-Leiva J.S."/>
            <person name="Gallot-Lavallee L."/>
            <person name="Kops G.J.P.L."/>
            <person name="Archibald J.M."/>
            <person name="Simpson A.G.B."/>
            <person name="Roger A.J."/>
        </authorList>
    </citation>
    <scope>NUCLEOTIDE SEQUENCE</scope>
    <source>
        <strain evidence="3">BICM</strain>
    </source>
</reference>
<dbReference type="SMART" id="SM00315">
    <property type="entry name" value="RGS"/>
    <property type="match status" value="1"/>
</dbReference>
<protein>
    <submittedName>
        <fullName evidence="3">Regulator of G protein signaling domain</fullName>
    </submittedName>
</protein>
<evidence type="ECO:0000313" key="3">
    <source>
        <dbReference type="EMBL" id="KAG9396850.1"/>
    </source>
</evidence>
<accession>A0A8J6EBC7</accession>
<dbReference type="InterPro" id="IPR036305">
    <property type="entry name" value="RGS_sf"/>
</dbReference>
<dbReference type="PROSITE" id="PS50132">
    <property type="entry name" value="RGS"/>
    <property type="match status" value="1"/>
</dbReference>
<dbReference type="InterPro" id="IPR044926">
    <property type="entry name" value="RGS_subdomain_2"/>
</dbReference>